<keyword evidence="2" id="KW-1185">Reference proteome</keyword>
<dbReference type="OrthoDB" id="10610852at2759"/>
<name>A0A9N9BVH3_9GLOM</name>
<dbReference type="Proteomes" id="UP000789831">
    <property type="component" value="Unassembled WGS sequence"/>
</dbReference>
<accession>A0A9N9BVH3</accession>
<dbReference type="AlphaFoldDB" id="A0A9N9BVH3"/>
<evidence type="ECO:0000313" key="2">
    <source>
        <dbReference type="Proteomes" id="UP000789831"/>
    </source>
</evidence>
<evidence type="ECO:0000313" key="1">
    <source>
        <dbReference type="EMBL" id="CAG8582524.1"/>
    </source>
</evidence>
<protein>
    <submittedName>
        <fullName evidence="1">12570_t:CDS:1</fullName>
    </submittedName>
</protein>
<organism evidence="1 2">
    <name type="scientific">Ambispora gerdemannii</name>
    <dbReference type="NCBI Taxonomy" id="144530"/>
    <lineage>
        <taxon>Eukaryota</taxon>
        <taxon>Fungi</taxon>
        <taxon>Fungi incertae sedis</taxon>
        <taxon>Mucoromycota</taxon>
        <taxon>Glomeromycotina</taxon>
        <taxon>Glomeromycetes</taxon>
        <taxon>Archaeosporales</taxon>
        <taxon>Ambisporaceae</taxon>
        <taxon>Ambispora</taxon>
    </lineage>
</organism>
<comment type="caution">
    <text evidence="1">The sequence shown here is derived from an EMBL/GenBank/DDBJ whole genome shotgun (WGS) entry which is preliminary data.</text>
</comment>
<reference evidence="1" key="1">
    <citation type="submission" date="2021-06" db="EMBL/GenBank/DDBJ databases">
        <authorList>
            <person name="Kallberg Y."/>
            <person name="Tangrot J."/>
            <person name="Rosling A."/>
        </authorList>
    </citation>
    <scope>NUCLEOTIDE SEQUENCE</scope>
    <source>
        <strain evidence="1">MT106</strain>
    </source>
</reference>
<proteinExistence type="predicted"/>
<gene>
    <name evidence="1" type="ORF">AGERDE_LOCUS8196</name>
</gene>
<sequence>MKRFKVLEVRKTTSQVERLTLDTDDDASFVTWLKVLTSNDLISREHLTPRHGSVLHIRLPDRSVLHISGINVQKNASSNRLTPKTRSALHIRRVVTMVKGVNRQGKDALIAWWEIPKVYQEKLWTSFYSLLTESPTKETGEQRTHKVNLENNETTKEGYKLKLGGKIAQGIYLQLAKIGELFPVDSRRTRGIHARRSRLRIHGPTSYYKGNLLDTTSMLTLHAQTFNNNNSEQRKCRTYKNNSGDTVVSEHVVKIIESLTQLRVKARVTTYIPAGKGLILPDFVNASNIEFTSATAATGASGSFNANNNEDNEHKRLRLNMKGWAAEDEKLVTLVNRLAVVL</sequence>
<dbReference type="EMBL" id="CAJVPL010001671">
    <property type="protein sequence ID" value="CAG8582524.1"/>
    <property type="molecule type" value="Genomic_DNA"/>
</dbReference>